<sequence>MHVLCQTRAGFLPAVRWITRSRCAAACAGQGWRRVGSSRRKRWSLRGRSGAVVGAANKTWTGLADGEHSGFFSCLLVDAVRSPGQILSRSRARCPHRSRDTPQVRPCRLGGGIHAATRSRNRRGHRTRKIVGRVVESHAHRPSPLVLARPPSRDLTRHGCRVRAYTDVLAACPATVGGQGPRSQATE</sequence>
<dbReference type="Proteomes" id="UP000515406">
    <property type="component" value="Chromosome"/>
</dbReference>
<evidence type="ECO:0000313" key="1">
    <source>
        <dbReference type="EMBL" id="CAD0347055.1"/>
    </source>
</evidence>
<dbReference type="EMBL" id="LR828257">
    <property type="protein sequence ID" value="CAD0347050.1"/>
    <property type="molecule type" value="Genomic_DNA"/>
</dbReference>
<accession>A0A6V7E7A0</accession>
<dbReference type="AlphaFoldDB" id="A0A6V7E7A0"/>
<gene>
    <name evidence="1" type="ORF">CFBP498_32260</name>
</gene>
<keyword evidence="2" id="KW-1185">Reference proteome</keyword>
<protein>
    <submittedName>
        <fullName evidence="1">Uncharacterized protein</fullName>
    </submittedName>
</protein>
<reference evidence="1 2" key="1">
    <citation type="submission" date="2020-07" db="EMBL/GenBank/DDBJ databases">
        <authorList>
            <person name="Pothier F. J."/>
        </authorList>
    </citation>
    <scope>NUCLEOTIDE SEQUENCE [LARGE SCALE GENOMIC DNA]</scope>
    <source>
        <strain evidence="1 2">CFBP 498</strain>
    </source>
</reference>
<proteinExistence type="predicted"/>
<organism evidence="1 2">
    <name type="scientific">Xanthomonas hortorum pv. vitians</name>
    <dbReference type="NCBI Taxonomy" id="83224"/>
    <lineage>
        <taxon>Bacteria</taxon>
        <taxon>Pseudomonadati</taxon>
        <taxon>Pseudomonadota</taxon>
        <taxon>Gammaproteobacteria</taxon>
        <taxon>Lysobacterales</taxon>
        <taxon>Lysobacteraceae</taxon>
        <taxon>Xanthomonas</taxon>
    </lineage>
</organism>
<name>A0A6V7E7A0_9XANT</name>
<dbReference type="EMBL" id="LR828257">
    <property type="protein sequence ID" value="CAD0347055.1"/>
    <property type="molecule type" value="Genomic_DNA"/>
</dbReference>
<evidence type="ECO:0000313" key="2">
    <source>
        <dbReference type="Proteomes" id="UP000515406"/>
    </source>
</evidence>